<dbReference type="GO" id="GO:0030267">
    <property type="term" value="F:glyoxylate reductase (NADPH) activity"/>
    <property type="evidence" value="ECO:0007669"/>
    <property type="project" value="TreeGrafter"/>
</dbReference>
<dbReference type="InterPro" id="IPR050223">
    <property type="entry name" value="D-isomer_2-hydroxyacid_DH"/>
</dbReference>
<gene>
    <name evidence="6" type="ORF">F4Y42_10620</name>
</gene>
<accession>A0A6B0YTE5</accession>
<dbReference type="SUPFAM" id="SSF51735">
    <property type="entry name" value="NAD(P)-binding Rossmann-fold domains"/>
    <property type="match status" value="1"/>
</dbReference>
<dbReference type="PANTHER" id="PTHR10996">
    <property type="entry name" value="2-HYDROXYACID DEHYDROGENASE-RELATED"/>
    <property type="match status" value="1"/>
</dbReference>
<dbReference type="EMBL" id="VXRG01000089">
    <property type="protein sequence ID" value="MXY93887.1"/>
    <property type="molecule type" value="Genomic_DNA"/>
</dbReference>
<protein>
    <submittedName>
        <fullName evidence="6">Dehydrogenase</fullName>
    </submittedName>
</protein>
<name>A0A6B0YTE5_9CHLR</name>
<comment type="caution">
    <text evidence="6">The sequence shown here is derived from an EMBL/GenBank/DDBJ whole genome shotgun (WGS) entry which is preliminary data.</text>
</comment>
<dbReference type="SUPFAM" id="SSF52283">
    <property type="entry name" value="Formate/glycerate dehydrogenase catalytic domain-like"/>
    <property type="match status" value="1"/>
</dbReference>
<feature type="domain" description="D-isomer specific 2-hydroxyacid dehydrogenase NAD-binding" evidence="5">
    <location>
        <begin position="118"/>
        <end position="293"/>
    </location>
</feature>
<dbReference type="Pfam" id="PF02826">
    <property type="entry name" value="2-Hacid_dh_C"/>
    <property type="match status" value="1"/>
</dbReference>
<evidence type="ECO:0000259" key="5">
    <source>
        <dbReference type="Pfam" id="PF02826"/>
    </source>
</evidence>
<evidence type="ECO:0000313" key="6">
    <source>
        <dbReference type="EMBL" id="MXY93887.1"/>
    </source>
</evidence>
<dbReference type="GO" id="GO:0005829">
    <property type="term" value="C:cytosol"/>
    <property type="evidence" value="ECO:0007669"/>
    <property type="project" value="TreeGrafter"/>
</dbReference>
<dbReference type="InterPro" id="IPR006139">
    <property type="entry name" value="D-isomer_2_OHA_DH_cat_dom"/>
</dbReference>
<dbReference type="Pfam" id="PF00389">
    <property type="entry name" value="2-Hacid_dh"/>
    <property type="match status" value="1"/>
</dbReference>
<comment type="similarity">
    <text evidence="1 3">Belongs to the D-isomer specific 2-hydroxyacid dehydrogenase family.</text>
</comment>
<dbReference type="GO" id="GO:0016618">
    <property type="term" value="F:hydroxypyruvate reductase [NAD(P)H] activity"/>
    <property type="evidence" value="ECO:0007669"/>
    <property type="project" value="TreeGrafter"/>
</dbReference>
<dbReference type="InterPro" id="IPR029753">
    <property type="entry name" value="D-isomer_DH_CS"/>
</dbReference>
<feature type="domain" description="D-isomer specific 2-hydroxyacid dehydrogenase catalytic" evidence="4">
    <location>
        <begin position="50"/>
        <end position="327"/>
    </location>
</feature>
<organism evidence="6">
    <name type="scientific">Caldilineaceae bacterium SB0664_bin_27</name>
    <dbReference type="NCBI Taxonomy" id="2605260"/>
    <lineage>
        <taxon>Bacteria</taxon>
        <taxon>Bacillati</taxon>
        <taxon>Chloroflexota</taxon>
        <taxon>Caldilineae</taxon>
        <taxon>Caldilineales</taxon>
        <taxon>Caldilineaceae</taxon>
    </lineage>
</organism>
<dbReference type="Gene3D" id="3.40.50.720">
    <property type="entry name" value="NAD(P)-binding Rossmann-like Domain"/>
    <property type="match status" value="2"/>
</dbReference>
<evidence type="ECO:0000256" key="3">
    <source>
        <dbReference type="RuleBase" id="RU003719"/>
    </source>
</evidence>
<evidence type="ECO:0000256" key="1">
    <source>
        <dbReference type="ARBA" id="ARBA00005854"/>
    </source>
</evidence>
<dbReference type="GO" id="GO:0051287">
    <property type="term" value="F:NAD binding"/>
    <property type="evidence" value="ECO:0007669"/>
    <property type="project" value="InterPro"/>
</dbReference>
<keyword evidence="2 3" id="KW-0560">Oxidoreductase</keyword>
<dbReference type="InterPro" id="IPR036291">
    <property type="entry name" value="NAD(P)-bd_dom_sf"/>
</dbReference>
<evidence type="ECO:0000259" key="4">
    <source>
        <dbReference type="Pfam" id="PF00389"/>
    </source>
</evidence>
<proteinExistence type="inferred from homology"/>
<dbReference type="PROSITE" id="PS00671">
    <property type="entry name" value="D_2_HYDROXYACID_DH_3"/>
    <property type="match status" value="1"/>
</dbReference>
<dbReference type="InterPro" id="IPR006140">
    <property type="entry name" value="D-isomer_DH_NAD-bd"/>
</dbReference>
<reference evidence="6" key="1">
    <citation type="submission" date="2019-09" db="EMBL/GenBank/DDBJ databases">
        <title>Characterisation of the sponge microbiome using genome-centric metagenomics.</title>
        <authorList>
            <person name="Engelberts J.P."/>
            <person name="Robbins S.J."/>
            <person name="De Goeij J.M."/>
            <person name="Aranda M."/>
            <person name="Bell S.C."/>
            <person name="Webster N.S."/>
        </authorList>
    </citation>
    <scope>NUCLEOTIDE SEQUENCE</scope>
    <source>
        <strain evidence="6">SB0664_bin_27</strain>
    </source>
</reference>
<dbReference type="AlphaFoldDB" id="A0A6B0YTE5"/>
<dbReference type="PANTHER" id="PTHR10996:SF283">
    <property type="entry name" value="GLYOXYLATE_HYDROXYPYRUVATE REDUCTASE B"/>
    <property type="match status" value="1"/>
</dbReference>
<evidence type="ECO:0000256" key="2">
    <source>
        <dbReference type="ARBA" id="ARBA00023002"/>
    </source>
</evidence>
<sequence>MPQPFRIGVSSGFKTAAPGTIEPILTRLIDPLPHVEWAFYDSGGGEPVKADAIAGFEGIIALGSPYEASTVEGNGDLACLARWGVGYDLVDTEALTANDIVLAIAVDAVRKPVSEAILTLILALAKKLWAKDRLVRIGRWDLKAQTSGLGLSGKTVGSVGMGNIGGEMFRLLGPFDLGRRLAHDPYLDPTRAEALDVELVSLETIFSESDFVVTNCPLTEETRGFINARLFSLMKPSAYFINTARGPIVNQEDLVAALEAGAIAGAGLDVVEPEPLPLDHPLIQMDNVILSPHALAWTDDLYEKNGTIACESLLAVFRGELPAFPVNREVIEQPGFREKLDGLAARWRQFEE</sequence>